<evidence type="ECO:0000256" key="5">
    <source>
        <dbReference type="ARBA" id="ARBA00022859"/>
    </source>
</evidence>
<feature type="domain" description="B30.2/SPRY" evidence="10">
    <location>
        <begin position="333"/>
        <end position="526"/>
    </location>
</feature>
<protein>
    <submittedName>
        <fullName evidence="11">Uncharacterized protein</fullName>
    </submittedName>
</protein>
<dbReference type="Gene3D" id="3.30.160.60">
    <property type="entry name" value="Classic Zinc Finger"/>
    <property type="match status" value="1"/>
</dbReference>
<evidence type="ECO:0000256" key="2">
    <source>
        <dbReference type="ARBA" id="ARBA00022723"/>
    </source>
</evidence>
<dbReference type="PROSITE" id="PS50119">
    <property type="entry name" value="ZF_BBOX"/>
    <property type="match status" value="1"/>
</dbReference>
<proteinExistence type="predicted"/>
<dbReference type="SUPFAM" id="SSF49899">
    <property type="entry name" value="Concanavalin A-like lectins/glucanases"/>
    <property type="match status" value="1"/>
</dbReference>
<keyword evidence="2" id="KW-0479">Metal-binding</keyword>
<dbReference type="InterPro" id="IPR003879">
    <property type="entry name" value="Butyrophylin_SPRY"/>
</dbReference>
<feature type="coiled-coil region" evidence="7">
    <location>
        <begin position="198"/>
        <end position="268"/>
    </location>
</feature>
<dbReference type="InterPro" id="IPR001841">
    <property type="entry name" value="Znf_RING"/>
</dbReference>
<evidence type="ECO:0000313" key="11">
    <source>
        <dbReference type="EMBL" id="KAG8538757.1"/>
    </source>
</evidence>
<dbReference type="SMART" id="SM00336">
    <property type="entry name" value="BBOX"/>
    <property type="match status" value="1"/>
</dbReference>
<dbReference type="InterPro" id="IPR003877">
    <property type="entry name" value="SPRY_dom"/>
</dbReference>
<dbReference type="PRINTS" id="PR01407">
    <property type="entry name" value="BUTYPHLNCDUF"/>
</dbReference>
<dbReference type="PROSITE" id="PS50188">
    <property type="entry name" value="B302_SPRY"/>
    <property type="match status" value="1"/>
</dbReference>
<evidence type="ECO:0000256" key="3">
    <source>
        <dbReference type="ARBA" id="ARBA00022771"/>
    </source>
</evidence>
<feature type="domain" description="B box-type" evidence="9">
    <location>
        <begin position="135"/>
        <end position="176"/>
    </location>
</feature>
<keyword evidence="7" id="KW-0175">Coiled coil</keyword>
<keyword evidence="3 6" id="KW-0863">Zinc-finger</keyword>
<evidence type="ECO:0000313" key="12">
    <source>
        <dbReference type="Proteomes" id="UP000824782"/>
    </source>
</evidence>
<dbReference type="Proteomes" id="UP000824782">
    <property type="component" value="Unassembled WGS sequence"/>
</dbReference>
<dbReference type="Pfam" id="PF00643">
    <property type="entry name" value="zf-B_box"/>
    <property type="match status" value="1"/>
</dbReference>
<dbReference type="InterPro" id="IPR000315">
    <property type="entry name" value="Znf_B-box"/>
</dbReference>
<dbReference type="PROSITE" id="PS50089">
    <property type="entry name" value="ZF_RING_2"/>
    <property type="match status" value="1"/>
</dbReference>
<keyword evidence="1" id="KW-0399">Innate immunity</keyword>
<dbReference type="CDD" id="cd12891">
    <property type="entry name" value="SPRY_PRY_C-I_2"/>
    <property type="match status" value="1"/>
</dbReference>
<keyword evidence="4" id="KW-0862">Zinc</keyword>
<dbReference type="InterPro" id="IPR043136">
    <property type="entry name" value="B30.2/SPRY_sf"/>
</dbReference>
<evidence type="ECO:0000259" key="10">
    <source>
        <dbReference type="PROSITE" id="PS50188"/>
    </source>
</evidence>
<evidence type="ECO:0000256" key="4">
    <source>
        <dbReference type="ARBA" id="ARBA00022833"/>
    </source>
</evidence>
<dbReference type="CDD" id="cd19769">
    <property type="entry name" value="Bbox2_TRIM16-like"/>
    <property type="match status" value="1"/>
</dbReference>
<dbReference type="Pfam" id="PF00622">
    <property type="entry name" value="SPRY"/>
    <property type="match status" value="1"/>
</dbReference>
<dbReference type="InterPro" id="IPR017907">
    <property type="entry name" value="Znf_RING_CS"/>
</dbReference>
<dbReference type="Pfam" id="PF15227">
    <property type="entry name" value="zf-C3HC4_4"/>
    <property type="match status" value="1"/>
</dbReference>
<comment type="caution">
    <text evidence="11">The sequence shown here is derived from an EMBL/GenBank/DDBJ whole genome shotgun (WGS) entry which is preliminary data.</text>
</comment>
<dbReference type="AlphaFoldDB" id="A0AAV6YUD6"/>
<dbReference type="PROSITE" id="PS00518">
    <property type="entry name" value="ZF_RING_1"/>
    <property type="match status" value="1"/>
</dbReference>
<dbReference type="InterPro" id="IPR051051">
    <property type="entry name" value="E3_ubiq-ligase_TRIM/RNF"/>
</dbReference>
<accession>A0AAV6YUD6</accession>
<dbReference type="GO" id="GO:0045087">
    <property type="term" value="P:innate immune response"/>
    <property type="evidence" value="ECO:0007669"/>
    <property type="project" value="UniProtKB-KW"/>
</dbReference>
<dbReference type="EMBL" id="WNYA01018864">
    <property type="protein sequence ID" value="KAG8538757.1"/>
    <property type="molecule type" value="Genomic_DNA"/>
</dbReference>
<evidence type="ECO:0000256" key="7">
    <source>
        <dbReference type="SAM" id="Coils"/>
    </source>
</evidence>
<dbReference type="InterPro" id="IPR013083">
    <property type="entry name" value="Znf_RING/FYVE/PHD"/>
</dbReference>
<keyword evidence="5" id="KW-0391">Immunity</keyword>
<evidence type="ECO:0000256" key="6">
    <source>
        <dbReference type="PROSITE-ProRule" id="PRU00024"/>
    </source>
</evidence>
<keyword evidence="12" id="KW-1185">Reference proteome</keyword>
<dbReference type="SUPFAM" id="SSF57850">
    <property type="entry name" value="RING/U-box"/>
    <property type="match status" value="1"/>
</dbReference>
<dbReference type="GO" id="GO:0008270">
    <property type="term" value="F:zinc ion binding"/>
    <property type="evidence" value="ECO:0007669"/>
    <property type="project" value="UniProtKB-KW"/>
</dbReference>
<gene>
    <name evidence="11" type="ORF">GDO81_022130</name>
</gene>
<dbReference type="InterPro" id="IPR013320">
    <property type="entry name" value="ConA-like_dom_sf"/>
</dbReference>
<dbReference type="Gene3D" id="3.30.40.10">
    <property type="entry name" value="Zinc/RING finger domain, C3HC4 (zinc finger)"/>
    <property type="match status" value="1"/>
</dbReference>
<feature type="domain" description="RING-type" evidence="8">
    <location>
        <begin position="12"/>
        <end position="55"/>
    </location>
</feature>
<dbReference type="SMART" id="SM00449">
    <property type="entry name" value="SPRY"/>
    <property type="match status" value="1"/>
</dbReference>
<organism evidence="11 12">
    <name type="scientific">Engystomops pustulosus</name>
    <name type="common">Tungara frog</name>
    <name type="synonym">Physalaemus pustulosus</name>
    <dbReference type="NCBI Taxonomy" id="76066"/>
    <lineage>
        <taxon>Eukaryota</taxon>
        <taxon>Metazoa</taxon>
        <taxon>Chordata</taxon>
        <taxon>Craniata</taxon>
        <taxon>Vertebrata</taxon>
        <taxon>Euteleostomi</taxon>
        <taxon>Amphibia</taxon>
        <taxon>Batrachia</taxon>
        <taxon>Anura</taxon>
        <taxon>Neobatrachia</taxon>
        <taxon>Hyloidea</taxon>
        <taxon>Leptodactylidae</taxon>
        <taxon>Leiuperinae</taxon>
        <taxon>Engystomops</taxon>
    </lineage>
</organism>
<dbReference type="Gene3D" id="2.60.120.920">
    <property type="match status" value="1"/>
</dbReference>
<name>A0AAV6YUD6_ENGPU</name>
<dbReference type="PANTHER" id="PTHR25465">
    <property type="entry name" value="B-BOX DOMAIN CONTAINING"/>
    <property type="match status" value="1"/>
</dbReference>
<dbReference type="PANTHER" id="PTHR25465:SF41">
    <property type="entry name" value="E3 UBIQUITIN-PROTEIN LIGASE RNF135"/>
    <property type="match status" value="1"/>
</dbReference>
<reference evidence="11" key="1">
    <citation type="thesis" date="2020" institute="ProQuest LLC" country="789 East Eisenhower Parkway, Ann Arbor, MI, USA">
        <title>Comparative Genomics and Chromosome Evolution.</title>
        <authorList>
            <person name="Mudd A.B."/>
        </authorList>
    </citation>
    <scope>NUCLEOTIDE SEQUENCE</scope>
    <source>
        <strain evidence="11">237g6f4</strain>
        <tissue evidence="11">Blood</tissue>
    </source>
</reference>
<dbReference type="InterPro" id="IPR001870">
    <property type="entry name" value="B30.2/SPRY"/>
</dbReference>
<dbReference type="SUPFAM" id="SSF57845">
    <property type="entry name" value="B-box zinc-binding domain"/>
    <property type="match status" value="1"/>
</dbReference>
<sequence length="526" mass="60124">MASGDLRDELTCSICLNIFTDPVTLRCGHNFCLVCIACILETQEGSGLYSCPDCRARFTDRPNLQGNVTLRNIAEHFMNFQSTEVEGAIFCTNCINSPVAAVKSCLHCEASMCNNHLRVHSKSPEHVLCEPTTDFSRRKCTLHKEVLKYFCSNDRMCICVTCCLAGDHSGHKLEPMTKASQKKKSTLKNILKNLALLSKEVDERIRNVQKRRSEVQERAEDIKEKVANLFTDIKRQLEILEGKVLGEISRQENQVSDLIRQLEIQKNELSLVMCHIEQLCDLTDPLTLLQECVSVQFRPSEEMGNKVQDNDDDQEIYVGDMDEGLISEALHTGLSDIMSFVKRQIYVKENRCTRLDEDTVAKNLLLSVDKKAVFWTQKLPDLGQAELPVRFKNCSQVLSLESFCMGRHYWDIETSKHGEWRLGVSYSTLERGGDSSYLGCNDKSWCLCRSNNNQYSVVYDNKETKLGHSVTCHRFRVYLDYYGGRVSFYELCSPIRHLYTFTAQFREPLHVAFYVCGVSTFVRIAY</sequence>
<evidence type="ECO:0000259" key="8">
    <source>
        <dbReference type="PROSITE" id="PS50089"/>
    </source>
</evidence>
<evidence type="ECO:0000256" key="1">
    <source>
        <dbReference type="ARBA" id="ARBA00022588"/>
    </source>
</evidence>
<dbReference type="Gene3D" id="4.10.830.40">
    <property type="match status" value="1"/>
</dbReference>
<dbReference type="SMART" id="SM00184">
    <property type="entry name" value="RING"/>
    <property type="match status" value="1"/>
</dbReference>
<evidence type="ECO:0000259" key="9">
    <source>
        <dbReference type="PROSITE" id="PS50119"/>
    </source>
</evidence>